<feature type="compositionally biased region" description="Basic residues" evidence="1">
    <location>
        <begin position="171"/>
        <end position="182"/>
    </location>
</feature>
<sequence length="265" mass="28304">MSATLVPGYQLVDAFGVDDDYEQHDGEVEEEVSYVTLDLGTVEPTLVPSSSSYRLIGLDSPTPFLQIAGTIFKGQHQRLLGTELLFTDSDDGQADHGKRLLHPVGITEQRIKFKEVELKEKGSQSPPDAQQVSSNKGKSTRDRIPETVDEVTGNVSAERYAPEVRSTGRGRGGRSAKGKSKGKGKEREDDAGDDEEAPVTTRSRKKNVKHATAPPGNEGVDDAGDQPEMSEDPRASGIGEGSADVSGVTTRDGRAPMGVDVSLVA</sequence>
<keyword evidence="4" id="KW-1185">Reference proteome</keyword>
<protein>
    <recommendedName>
        <fullName evidence="2">Transcription factor TFIIIC triple barrel domain-containing protein</fullName>
    </recommendedName>
</protein>
<dbReference type="OMA" id="QMDHVMG"/>
<dbReference type="PANTHER" id="PTHR21860:SF2">
    <property type="entry name" value="GENERAL TRANSCRIPTION FACTOR 3C POLYPEPTIDE 6"/>
    <property type="match status" value="1"/>
</dbReference>
<organism evidence="3 4">
    <name type="scientific">Wolfiporia cocos (strain MD-104)</name>
    <name type="common">Brown rot fungus</name>
    <dbReference type="NCBI Taxonomy" id="742152"/>
    <lineage>
        <taxon>Eukaryota</taxon>
        <taxon>Fungi</taxon>
        <taxon>Dikarya</taxon>
        <taxon>Basidiomycota</taxon>
        <taxon>Agaricomycotina</taxon>
        <taxon>Agaricomycetes</taxon>
        <taxon>Polyporales</taxon>
        <taxon>Phaeolaceae</taxon>
        <taxon>Wolfiporia</taxon>
    </lineage>
</organism>
<evidence type="ECO:0000313" key="3">
    <source>
        <dbReference type="EMBL" id="PCH34682.1"/>
    </source>
</evidence>
<feature type="domain" description="Transcription factor TFIIIC triple barrel" evidence="2">
    <location>
        <begin position="29"/>
        <end position="119"/>
    </location>
</feature>
<dbReference type="Pfam" id="PF10419">
    <property type="entry name" value="TFIIIC_sub6"/>
    <property type="match status" value="1"/>
</dbReference>
<evidence type="ECO:0000256" key="1">
    <source>
        <dbReference type="SAM" id="MobiDB-lite"/>
    </source>
</evidence>
<dbReference type="GO" id="GO:0006383">
    <property type="term" value="P:transcription by RNA polymerase III"/>
    <property type="evidence" value="ECO:0007669"/>
    <property type="project" value="InterPro"/>
</dbReference>
<dbReference type="AlphaFoldDB" id="A0A2H3IXH7"/>
<name>A0A2H3IXH7_WOLCO</name>
<dbReference type="Gene3D" id="2.60.40.4370">
    <property type="match status" value="1"/>
</dbReference>
<dbReference type="GO" id="GO:0000127">
    <property type="term" value="C:transcription factor TFIIIC complex"/>
    <property type="evidence" value="ECO:0007669"/>
    <property type="project" value="TreeGrafter"/>
</dbReference>
<feature type="compositionally biased region" description="Acidic residues" evidence="1">
    <location>
        <begin position="219"/>
        <end position="230"/>
    </location>
</feature>
<feature type="compositionally biased region" description="Polar residues" evidence="1">
    <location>
        <begin position="123"/>
        <end position="137"/>
    </location>
</feature>
<accession>A0A2H3IXH7</accession>
<dbReference type="Proteomes" id="UP000218811">
    <property type="component" value="Unassembled WGS sequence"/>
</dbReference>
<dbReference type="EMBL" id="KB467832">
    <property type="protein sequence ID" value="PCH34682.1"/>
    <property type="molecule type" value="Genomic_DNA"/>
</dbReference>
<dbReference type="InterPro" id="IPR019481">
    <property type="entry name" value="TFIIIC_triple_barrel"/>
</dbReference>
<dbReference type="InterPro" id="IPR042771">
    <property type="entry name" value="GTF3C6-like"/>
</dbReference>
<dbReference type="PANTHER" id="PTHR21860">
    <property type="entry name" value="TRANSCRIPTION INITIATION FACTOR IIIC TFIIIC , POLYPEPTIDE 6-RELATED"/>
    <property type="match status" value="1"/>
</dbReference>
<evidence type="ECO:0000259" key="2">
    <source>
        <dbReference type="Pfam" id="PF10419"/>
    </source>
</evidence>
<gene>
    <name evidence="3" type="ORF">WOLCODRAFT_139519</name>
</gene>
<evidence type="ECO:0000313" key="4">
    <source>
        <dbReference type="Proteomes" id="UP000218811"/>
    </source>
</evidence>
<dbReference type="OrthoDB" id="1877767at2759"/>
<feature type="region of interest" description="Disordered" evidence="1">
    <location>
        <begin position="118"/>
        <end position="265"/>
    </location>
</feature>
<reference evidence="3 4" key="1">
    <citation type="journal article" date="2012" name="Science">
        <title>The Paleozoic origin of enzymatic lignin decomposition reconstructed from 31 fungal genomes.</title>
        <authorList>
            <person name="Floudas D."/>
            <person name="Binder M."/>
            <person name="Riley R."/>
            <person name="Barry K."/>
            <person name="Blanchette R.A."/>
            <person name="Henrissat B."/>
            <person name="Martinez A.T."/>
            <person name="Otillar R."/>
            <person name="Spatafora J.W."/>
            <person name="Yadav J.S."/>
            <person name="Aerts A."/>
            <person name="Benoit I."/>
            <person name="Boyd A."/>
            <person name="Carlson A."/>
            <person name="Copeland A."/>
            <person name="Coutinho P.M."/>
            <person name="de Vries R.P."/>
            <person name="Ferreira P."/>
            <person name="Findley K."/>
            <person name="Foster B."/>
            <person name="Gaskell J."/>
            <person name="Glotzer D."/>
            <person name="Gorecki P."/>
            <person name="Heitman J."/>
            <person name="Hesse C."/>
            <person name="Hori C."/>
            <person name="Igarashi K."/>
            <person name="Jurgens J.A."/>
            <person name="Kallen N."/>
            <person name="Kersten P."/>
            <person name="Kohler A."/>
            <person name="Kuees U."/>
            <person name="Kumar T.K.A."/>
            <person name="Kuo A."/>
            <person name="LaButti K."/>
            <person name="Larrondo L.F."/>
            <person name="Lindquist E."/>
            <person name="Ling A."/>
            <person name="Lombard V."/>
            <person name="Lucas S."/>
            <person name="Lundell T."/>
            <person name="Martin R."/>
            <person name="McLaughlin D.J."/>
            <person name="Morgenstern I."/>
            <person name="Morin E."/>
            <person name="Murat C."/>
            <person name="Nagy L.G."/>
            <person name="Nolan M."/>
            <person name="Ohm R.A."/>
            <person name="Patyshakuliyeva A."/>
            <person name="Rokas A."/>
            <person name="Ruiz-Duenas F.J."/>
            <person name="Sabat G."/>
            <person name="Salamov A."/>
            <person name="Samejima M."/>
            <person name="Schmutz J."/>
            <person name="Slot J.C."/>
            <person name="St John F."/>
            <person name="Stenlid J."/>
            <person name="Sun H."/>
            <person name="Sun S."/>
            <person name="Syed K."/>
            <person name="Tsang A."/>
            <person name="Wiebenga A."/>
            <person name="Young D."/>
            <person name="Pisabarro A."/>
            <person name="Eastwood D.C."/>
            <person name="Martin F."/>
            <person name="Cullen D."/>
            <person name="Grigoriev I.V."/>
            <person name="Hibbett D.S."/>
        </authorList>
    </citation>
    <scope>NUCLEOTIDE SEQUENCE [LARGE SCALE GENOMIC DNA]</scope>
    <source>
        <strain evidence="3 4">MD-104</strain>
    </source>
</reference>
<proteinExistence type="predicted"/>
<dbReference type="STRING" id="742152.A0A2H3IXH7"/>